<comment type="similarity">
    <text evidence="1">Belongs to the methyltransferase superfamily. PrmA family.</text>
</comment>
<proteinExistence type="inferred from homology"/>
<gene>
    <name evidence="4" type="ORF">BSTOLATCC_MIC23505</name>
</gene>
<sequence length="209" mass="23394">MKLKHIESAIQQICPVQDFDGRPTIDLEQYTTPPRLAAEMISTIQYDFDDIEGKIVADFGCGCGILSAGCLLMEPDTLYAVDVDMKCIEITQMHLEEVDGIVEYLHCNINEQMDLKGRVIDTVITNPPFGTRVQGADLGFVVAGLKAANVVYSLHKTSTRENLRKKAREMGANGEVVSSVSFALPKMYKMHKKKSVDIEVDFWRFTKVE</sequence>
<dbReference type="Gene3D" id="3.40.50.150">
    <property type="entry name" value="Vaccinia Virus protein VP39"/>
    <property type="match status" value="1"/>
</dbReference>
<dbReference type="InterPro" id="IPR002052">
    <property type="entry name" value="DNA_methylase_N6_adenine_CS"/>
</dbReference>
<dbReference type="SUPFAM" id="SSF53335">
    <property type="entry name" value="S-adenosyl-L-methionine-dependent methyltransferases"/>
    <property type="match status" value="1"/>
</dbReference>
<protein>
    <recommendedName>
        <fullName evidence="2">Methyltransferase-like protein 5</fullName>
    </recommendedName>
</protein>
<evidence type="ECO:0000313" key="5">
    <source>
        <dbReference type="Proteomes" id="UP001162131"/>
    </source>
</evidence>
<dbReference type="Pfam" id="PF05175">
    <property type="entry name" value="MTS"/>
    <property type="match status" value="1"/>
</dbReference>
<dbReference type="PANTHER" id="PTHR23290">
    <property type="entry name" value="RRNA N6-ADENOSINE-METHYLTRANSFERASE METTL5"/>
    <property type="match status" value="1"/>
</dbReference>
<dbReference type="InterPro" id="IPR029063">
    <property type="entry name" value="SAM-dependent_MTases_sf"/>
</dbReference>
<dbReference type="InterPro" id="IPR051720">
    <property type="entry name" value="rRNA_MeTrfase/Polyamine_Synth"/>
</dbReference>
<dbReference type="AlphaFoldDB" id="A0AAU9IWR9"/>
<feature type="domain" description="Methyltransferase small" evidence="3">
    <location>
        <begin position="52"/>
        <end position="132"/>
    </location>
</feature>
<organism evidence="4 5">
    <name type="scientific">Blepharisma stoltei</name>
    <dbReference type="NCBI Taxonomy" id="1481888"/>
    <lineage>
        <taxon>Eukaryota</taxon>
        <taxon>Sar</taxon>
        <taxon>Alveolata</taxon>
        <taxon>Ciliophora</taxon>
        <taxon>Postciliodesmatophora</taxon>
        <taxon>Heterotrichea</taxon>
        <taxon>Heterotrichida</taxon>
        <taxon>Blepharismidae</taxon>
        <taxon>Blepharisma</taxon>
    </lineage>
</organism>
<evidence type="ECO:0000256" key="2">
    <source>
        <dbReference type="ARBA" id="ARBA00041374"/>
    </source>
</evidence>
<dbReference type="Proteomes" id="UP001162131">
    <property type="component" value="Unassembled WGS sequence"/>
</dbReference>
<keyword evidence="5" id="KW-1185">Reference proteome</keyword>
<dbReference type="CDD" id="cd02440">
    <property type="entry name" value="AdoMet_MTases"/>
    <property type="match status" value="1"/>
</dbReference>
<reference evidence="4" key="1">
    <citation type="submission" date="2021-09" db="EMBL/GenBank/DDBJ databases">
        <authorList>
            <consortium name="AG Swart"/>
            <person name="Singh M."/>
            <person name="Singh A."/>
            <person name="Seah K."/>
            <person name="Emmerich C."/>
        </authorList>
    </citation>
    <scope>NUCLEOTIDE SEQUENCE</scope>
    <source>
        <strain evidence="4">ATCC30299</strain>
    </source>
</reference>
<evidence type="ECO:0000259" key="3">
    <source>
        <dbReference type="Pfam" id="PF05175"/>
    </source>
</evidence>
<evidence type="ECO:0000256" key="1">
    <source>
        <dbReference type="ARBA" id="ARBA00009741"/>
    </source>
</evidence>
<dbReference type="PANTHER" id="PTHR23290:SF0">
    <property type="entry name" value="RRNA N6-ADENOSINE-METHYLTRANSFERASE METTL5"/>
    <property type="match status" value="1"/>
</dbReference>
<evidence type="ECO:0000313" key="4">
    <source>
        <dbReference type="EMBL" id="CAG9319297.1"/>
    </source>
</evidence>
<dbReference type="GO" id="GO:0008988">
    <property type="term" value="F:rRNA (adenine-N6-)-methyltransferase activity"/>
    <property type="evidence" value="ECO:0007669"/>
    <property type="project" value="TreeGrafter"/>
</dbReference>
<comment type="caution">
    <text evidence="4">The sequence shown here is derived from an EMBL/GenBank/DDBJ whole genome shotgun (WGS) entry which is preliminary data.</text>
</comment>
<accession>A0AAU9IWR9</accession>
<dbReference type="InterPro" id="IPR007848">
    <property type="entry name" value="Small_mtfrase_dom"/>
</dbReference>
<dbReference type="PROSITE" id="PS00092">
    <property type="entry name" value="N6_MTASE"/>
    <property type="match status" value="1"/>
</dbReference>
<dbReference type="EMBL" id="CAJZBQ010000022">
    <property type="protein sequence ID" value="CAG9319297.1"/>
    <property type="molecule type" value="Genomic_DNA"/>
</dbReference>
<dbReference type="GO" id="GO:0003676">
    <property type="term" value="F:nucleic acid binding"/>
    <property type="evidence" value="ECO:0007669"/>
    <property type="project" value="InterPro"/>
</dbReference>
<name>A0AAU9IWR9_9CILI</name>